<evidence type="ECO:0000256" key="7">
    <source>
        <dbReference type="SAM" id="Phobius"/>
    </source>
</evidence>
<keyword evidence="4 7" id="KW-1133">Transmembrane helix</keyword>
<proteinExistence type="predicted"/>
<dbReference type="CDD" id="cd17321">
    <property type="entry name" value="MFS_MMR_MDR_like"/>
    <property type="match status" value="1"/>
</dbReference>
<feature type="domain" description="Major facilitator superfamily (MFS) profile" evidence="8">
    <location>
        <begin position="29"/>
        <end position="485"/>
    </location>
</feature>
<feature type="transmembrane region" description="Helical" evidence="7">
    <location>
        <begin position="120"/>
        <end position="142"/>
    </location>
</feature>
<feature type="transmembrane region" description="Helical" evidence="7">
    <location>
        <begin position="154"/>
        <end position="177"/>
    </location>
</feature>
<dbReference type="GO" id="GO:0016020">
    <property type="term" value="C:membrane"/>
    <property type="evidence" value="ECO:0007669"/>
    <property type="project" value="UniProtKB-SubCell"/>
</dbReference>
<feature type="transmembrane region" description="Helical" evidence="7">
    <location>
        <begin position="95"/>
        <end position="114"/>
    </location>
</feature>
<dbReference type="Pfam" id="PF07690">
    <property type="entry name" value="MFS_1"/>
    <property type="match status" value="1"/>
</dbReference>
<reference evidence="9" key="1">
    <citation type="submission" date="2020-02" db="EMBL/GenBank/DDBJ databases">
        <authorList>
            <person name="Meier V. D."/>
        </authorList>
    </citation>
    <scope>NUCLEOTIDE SEQUENCE</scope>
    <source>
        <strain evidence="9">AVDCRST_MAG15</strain>
    </source>
</reference>
<organism evidence="9">
    <name type="scientific">uncultured Rubellimicrobium sp</name>
    <dbReference type="NCBI Taxonomy" id="543078"/>
    <lineage>
        <taxon>Bacteria</taxon>
        <taxon>Pseudomonadati</taxon>
        <taxon>Pseudomonadota</taxon>
        <taxon>Alphaproteobacteria</taxon>
        <taxon>Rhodobacterales</taxon>
        <taxon>Roseobacteraceae</taxon>
        <taxon>Rubellimicrobium</taxon>
        <taxon>environmental samples</taxon>
    </lineage>
</organism>
<evidence type="ECO:0000259" key="8">
    <source>
        <dbReference type="PROSITE" id="PS50850"/>
    </source>
</evidence>
<dbReference type="PANTHER" id="PTHR42718:SF9">
    <property type="entry name" value="MAJOR FACILITATOR SUPERFAMILY MULTIDRUG TRANSPORTER MFSC"/>
    <property type="match status" value="1"/>
</dbReference>
<protein>
    <submittedName>
        <fullName evidence="9">Uncharacterized MFS-type transporter</fullName>
    </submittedName>
</protein>
<evidence type="ECO:0000256" key="4">
    <source>
        <dbReference type="ARBA" id="ARBA00022989"/>
    </source>
</evidence>
<feature type="transmembrane region" description="Helical" evidence="7">
    <location>
        <begin position="280"/>
        <end position="306"/>
    </location>
</feature>
<feature type="transmembrane region" description="Helical" evidence="7">
    <location>
        <begin position="183"/>
        <end position="202"/>
    </location>
</feature>
<feature type="transmembrane region" description="Helical" evidence="7">
    <location>
        <begin position="214"/>
        <end position="236"/>
    </location>
</feature>
<dbReference type="InterPro" id="IPR011701">
    <property type="entry name" value="MFS"/>
</dbReference>
<evidence type="ECO:0000256" key="3">
    <source>
        <dbReference type="ARBA" id="ARBA00022692"/>
    </source>
</evidence>
<evidence type="ECO:0000256" key="2">
    <source>
        <dbReference type="ARBA" id="ARBA00022448"/>
    </source>
</evidence>
<evidence type="ECO:0000256" key="5">
    <source>
        <dbReference type="ARBA" id="ARBA00023136"/>
    </source>
</evidence>
<keyword evidence="3 7" id="KW-0812">Transmembrane</keyword>
<feature type="region of interest" description="Disordered" evidence="6">
    <location>
        <begin position="1"/>
        <end position="20"/>
    </location>
</feature>
<gene>
    <name evidence="9" type="ORF">AVDCRST_MAG15-205</name>
</gene>
<name>A0A6J4NGC6_9RHOB</name>
<feature type="transmembrane region" description="Helical" evidence="7">
    <location>
        <begin position="459"/>
        <end position="481"/>
    </location>
</feature>
<feature type="transmembrane region" description="Helical" evidence="7">
    <location>
        <begin position="242"/>
        <end position="259"/>
    </location>
</feature>
<dbReference type="PROSITE" id="PS50850">
    <property type="entry name" value="MFS"/>
    <property type="match status" value="1"/>
</dbReference>
<accession>A0A6J4NGC6</accession>
<feature type="transmembrane region" description="Helical" evidence="7">
    <location>
        <begin position="29"/>
        <end position="51"/>
    </location>
</feature>
<dbReference type="Gene3D" id="1.20.1250.20">
    <property type="entry name" value="MFS general substrate transporter like domains"/>
    <property type="match status" value="1"/>
</dbReference>
<feature type="transmembrane region" description="Helical" evidence="7">
    <location>
        <begin position="377"/>
        <end position="395"/>
    </location>
</feature>
<dbReference type="PANTHER" id="PTHR42718">
    <property type="entry name" value="MAJOR FACILITATOR SUPERFAMILY MULTIDRUG TRANSPORTER MFSC"/>
    <property type="match status" value="1"/>
</dbReference>
<dbReference type="InterPro" id="IPR020846">
    <property type="entry name" value="MFS_dom"/>
</dbReference>
<feature type="transmembrane region" description="Helical" evidence="7">
    <location>
        <begin position="71"/>
        <end position="88"/>
    </location>
</feature>
<dbReference type="SUPFAM" id="SSF103473">
    <property type="entry name" value="MFS general substrate transporter"/>
    <property type="match status" value="1"/>
</dbReference>
<dbReference type="GO" id="GO:0022857">
    <property type="term" value="F:transmembrane transporter activity"/>
    <property type="evidence" value="ECO:0007669"/>
    <property type="project" value="InterPro"/>
</dbReference>
<dbReference type="EMBL" id="CADCUU010000033">
    <property type="protein sequence ID" value="CAA9386555.1"/>
    <property type="molecule type" value="Genomic_DNA"/>
</dbReference>
<evidence type="ECO:0000256" key="1">
    <source>
        <dbReference type="ARBA" id="ARBA00004141"/>
    </source>
</evidence>
<evidence type="ECO:0000256" key="6">
    <source>
        <dbReference type="SAM" id="MobiDB-lite"/>
    </source>
</evidence>
<sequence>MTSGSENARPPPTRSGAASFLDGRSRRPLLWAAILASALGFIDGSVLAIAIPSIRDGLGATLAEAQWVSNAYMLTLSALILAGGALGDRFGTARVFAAGIAGFILSSLICAAAPSATLLIGARALQGAAAALMVPGSLALIARTFPPEERGRAIGTWAAASALTTALGPILGGLLLSFDVPGVWRWIFAVNLPLGALALWLMRDALRRDQGRPGHPVDFAGAALATVGLGLLAAGLTQEPGNAALAIAGLASLAIFVAVEARSAHPMMPLRLFRDRGFAAANLATFALYAALSAVLFYLPMLLIAGWGLSELLTSLAFAPLSVAIFLLSSRFGAMADRTGPGPLIAGGAALVALGYAWLALALGWQSFWVGVLPPMLLAGLGMAMVVAPLSAAVMGGVSEDDSGAASGINNAVSRVAGLIAVAMLGAVAASVYRSTGGSLTYGEVGQATGHADAMTRSFAVVAWIASALAALSALLAVIGLRPSKAHTRDPTQARARR</sequence>
<dbReference type="Gene3D" id="1.20.1720.10">
    <property type="entry name" value="Multidrug resistance protein D"/>
    <property type="match status" value="1"/>
</dbReference>
<feature type="transmembrane region" description="Helical" evidence="7">
    <location>
        <begin position="344"/>
        <end position="365"/>
    </location>
</feature>
<evidence type="ECO:0000313" key="9">
    <source>
        <dbReference type="EMBL" id="CAA9386555.1"/>
    </source>
</evidence>
<dbReference type="InterPro" id="IPR036259">
    <property type="entry name" value="MFS_trans_sf"/>
</dbReference>
<keyword evidence="2" id="KW-0813">Transport</keyword>
<keyword evidence="5 7" id="KW-0472">Membrane</keyword>
<dbReference type="AlphaFoldDB" id="A0A6J4NGC6"/>
<feature type="transmembrane region" description="Helical" evidence="7">
    <location>
        <begin position="416"/>
        <end position="433"/>
    </location>
</feature>
<comment type="subcellular location">
    <subcellularLocation>
        <location evidence="1">Membrane</location>
        <topology evidence="1">Multi-pass membrane protein</topology>
    </subcellularLocation>
</comment>
<feature type="transmembrane region" description="Helical" evidence="7">
    <location>
        <begin position="312"/>
        <end position="332"/>
    </location>
</feature>